<proteinExistence type="predicted"/>
<dbReference type="CDD" id="cd07067">
    <property type="entry name" value="HP_PGM_like"/>
    <property type="match status" value="1"/>
</dbReference>
<dbReference type="EMBL" id="JH921437">
    <property type="protein sequence ID" value="EKD17271.1"/>
    <property type="molecule type" value="Genomic_DNA"/>
</dbReference>
<organism evidence="2 3">
    <name type="scientific">Marssonina brunnea f. sp. multigermtubi (strain MB_m1)</name>
    <name type="common">Marssonina leaf spot fungus</name>
    <dbReference type="NCBI Taxonomy" id="1072389"/>
    <lineage>
        <taxon>Eukaryota</taxon>
        <taxon>Fungi</taxon>
        <taxon>Dikarya</taxon>
        <taxon>Ascomycota</taxon>
        <taxon>Pezizomycotina</taxon>
        <taxon>Leotiomycetes</taxon>
        <taxon>Helotiales</taxon>
        <taxon>Drepanopezizaceae</taxon>
        <taxon>Drepanopeziza</taxon>
    </lineage>
</organism>
<dbReference type="PANTHER" id="PTHR48100:SF54">
    <property type="entry name" value="PHOSPHATASE SPAC5H10.03-RELATED"/>
    <property type="match status" value="1"/>
</dbReference>
<feature type="compositionally biased region" description="Basic and acidic residues" evidence="1">
    <location>
        <begin position="8"/>
        <end position="24"/>
    </location>
</feature>
<accession>K1WW64</accession>
<sequence length="309" mass="34872">MPETDSTSDLKPDPFGRIKEDEMTMSKNNKGNKNQKSRRANLQVKGSPNESAAVFPERKVTIHLVRHAQGPHNLTHLPIKMRVNFVDPGLTDLGLAQSTLLRSRFEPMNRITHILSSPMHRTLLTALVAFEPIIAKGLQIVALPELREYGIAPCSTGSDMSLLLASLYSKAKVSRDDCIDASMVPAGWEQQHEGADRAEWLQTRKRRAQLVLEKLHALAVAATKAERGVWEGREVHQGRDVEILVVTHSGLIIDLEQNDDAPSYQNAEYRSYRYPTRDEVENCGMPYYKLIETRESKKRVHKFAADKLE</sequence>
<feature type="region of interest" description="Disordered" evidence="1">
    <location>
        <begin position="1"/>
        <end position="51"/>
    </location>
</feature>
<dbReference type="KEGG" id="mbe:MBM_04848"/>
<name>K1WW64_MARBU</name>
<dbReference type="HOGENOM" id="CLU_900399_0_0_1"/>
<evidence type="ECO:0000313" key="2">
    <source>
        <dbReference type="EMBL" id="EKD17271.1"/>
    </source>
</evidence>
<dbReference type="GO" id="GO:0005737">
    <property type="term" value="C:cytoplasm"/>
    <property type="evidence" value="ECO:0007669"/>
    <property type="project" value="TreeGrafter"/>
</dbReference>
<reference evidence="2 3" key="1">
    <citation type="journal article" date="2012" name="BMC Genomics">
        <title>Sequencing the genome of Marssonina brunnea reveals fungus-poplar co-evolution.</title>
        <authorList>
            <person name="Zhu S."/>
            <person name="Cao Y.-Z."/>
            <person name="Jiang C."/>
            <person name="Tan B.-Y."/>
            <person name="Wang Z."/>
            <person name="Feng S."/>
            <person name="Zhang L."/>
            <person name="Su X.-H."/>
            <person name="Brejova B."/>
            <person name="Vinar T."/>
            <person name="Xu M."/>
            <person name="Wang M.-X."/>
            <person name="Zhang S.-G."/>
            <person name="Huang M.-R."/>
            <person name="Wu R."/>
            <person name="Zhou Y."/>
        </authorList>
    </citation>
    <scope>NUCLEOTIDE SEQUENCE [LARGE SCALE GENOMIC DNA]</scope>
    <source>
        <strain evidence="2 3">MB_m1</strain>
    </source>
</reference>
<dbReference type="PANTHER" id="PTHR48100">
    <property type="entry name" value="BROAD-SPECIFICITY PHOSPHATASE YOR283W-RELATED"/>
    <property type="match status" value="1"/>
</dbReference>
<dbReference type="SMART" id="SM00855">
    <property type="entry name" value="PGAM"/>
    <property type="match status" value="1"/>
</dbReference>
<dbReference type="InterPro" id="IPR029033">
    <property type="entry name" value="His_PPase_superfam"/>
</dbReference>
<dbReference type="Pfam" id="PF00300">
    <property type="entry name" value="His_Phos_1"/>
    <property type="match status" value="1"/>
</dbReference>
<dbReference type="SUPFAM" id="SSF53254">
    <property type="entry name" value="Phosphoglycerate mutase-like"/>
    <property type="match status" value="1"/>
</dbReference>
<dbReference type="Proteomes" id="UP000006753">
    <property type="component" value="Unassembled WGS sequence"/>
</dbReference>
<dbReference type="AlphaFoldDB" id="K1WW64"/>
<dbReference type="InParanoid" id="K1WW64"/>
<dbReference type="OrthoDB" id="496981at2759"/>
<protein>
    <submittedName>
        <fullName evidence="2">Phosphoglycerate mutase</fullName>
    </submittedName>
</protein>
<dbReference type="GO" id="GO:0016791">
    <property type="term" value="F:phosphatase activity"/>
    <property type="evidence" value="ECO:0007669"/>
    <property type="project" value="TreeGrafter"/>
</dbReference>
<dbReference type="InterPro" id="IPR013078">
    <property type="entry name" value="His_Pase_superF_clade-1"/>
</dbReference>
<dbReference type="InterPro" id="IPR050275">
    <property type="entry name" value="PGM_Phosphatase"/>
</dbReference>
<evidence type="ECO:0000256" key="1">
    <source>
        <dbReference type="SAM" id="MobiDB-lite"/>
    </source>
</evidence>
<gene>
    <name evidence="2" type="ORF">MBM_04848</name>
</gene>
<dbReference type="Gene3D" id="3.40.50.1240">
    <property type="entry name" value="Phosphoglycerate mutase-like"/>
    <property type="match status" value="1"/>
</dbReference>
<keyword evidence="3" id="KW-1185">Reference proteome</keyword>
<evidence type="ECO:0000313" key="3">
    <source>
        <dbReference type="Proteomes" id="UP000006753"/>
    </source>
</evidence>